<protein>
    <submittedName>
        <fullName evidence="1">Uncharacterized protein</fullName>
    </submittedName>
</protein>
<organism evidence="1 2">
    <name type="scientific">Muiribacterium halophilum</name>
    <dbReference type="NCBI Taxonomy" id="2053465"/>
    <lineage>
        <taxon>Bacteria</taxon>
        <taxon>Candidatus Muiribacteriota</taxon>
        <taxon>Candidatus Muiribacteriia</taxon>
        <taxon>Candidatus Muiribacteriales</taxon>
        <taxon>Candidatus Muiribacteriaceae</taxon>
        <taxon>Candidatus Muiribacterium</taxon>
    </lineage>
</organism>
<proteinExistence type="predicted"/>
<reference evidence="1 2" key="1">
    <citation type="submission" date="2017-11" db="EMBL/GenBank/DDBJ databases">
        <title>Genome-resolved metagenomics identifies genetic mobility, metabolic interactions, and unexpected diversity in perchlorate-reducing communities.</title>
        <authorList>
            <person name="Barnum T.P."/>
            <person name="Figueroa I.A."/>
            <person name="Carlstrom C.I."/>
            <person name="Lucas L.N."/>
            <person name="Engelbrektson A.L."/>
            <person name="Coates J.D."/>
        </authorList>
    </citation>
    <scope>NUCLEOTIDE SEQUENCE [LARGE SCALE GENOMIC DNA]</scope>
    <source>
        <strain evidence="1">BM706</strain>
    </source>
</reference>
<dbReference type="AlphaFoldDB" id="A0A2N5ZEQ2"/>
<evidence type="ECO:0000313" key="2">
    <source>
        <dbReference type="Proteomes" id="UP000234857"/>
    </source>
</evidence>
<accession>A0A2N5ZEQ2</accession>
<evidence type="ECO:0000313" key="1">
    <source>
        <dbReference type="EMBL" id="PLX17121.1"/>
    </source>
</evidence>
<comment type="caution">
    <text evidence="1">The sequence shown here is derived from an EMBL/GenBank/DDBJ whole genome shotgun (WGS) entry which is preliminary data.</text>
</comment>
<dbReference type="Proteomes" id="UP000234857">
    <property type="component" value="Unassembled WGS sequence"/>
</dbReference>
<name>A0A2N5ZEQ2_MUIH1</name>
<sequence length="317" mass="36914">MKKKSIKNYYIDLSFFPEDQGSIIEIINEDIKRELYFGVKELKKLNRLYSDGYRDFTVSTYDDVVYGLFPKNHLLKDYGLWLIIDSGKINLVLYDMNSNNIIGNASSTLREQFSKREEFERESDFFKKALFIEVNDLFDSITKNTNIKSSDVGHIVKAGDPIFSYLIYDIFPSEEIKQELVKRFPVKSAVDLGMSMFTNSCFIDLGSERNSNSLFMFIAKIYAKKTDNDFILILNDWIACFNNAENTLTFISGVVENQLQEKIIDYMKKNIIRLPIEIEIVKSVDIRNYIKAYYLSQDDFSDTMKTKNFDIGVLGIW</sequence>
<dbReference type="EMBL" id="PKTG01000095">
    <property type="protein sequence ID" value="PLX17121.1"/>
    <property type="molecule type" value="Genomic_DNA"/>
</dbReference>
<gene>
    <name evidence="1" type="ORF">C0601_08330</name>
</gene>